<dbReference type="RefSeq" id="WP_074299408.1">
    <property type="nucleotide sequence ID" value="NZ_CSUW01000018.1"/>
</dbReference>
<organism evidence="1 2">
    <name type="scientific">Mycobacteroides abscessus</name>
    <dbReference type="NCBI Taxonomy" id="36809"/>
    <lineage>
        <taxon>Bacteria</taxon>
        <taxon>Bacillati</taxon>
        <taxon>Actinomycetota</taxon>
        <taxon>Actinomycetes</taxon>
        <taxon>Mycobacteriales</taxon>
        <taxon>Mycobacteriaceae</taxon>
        <taxon>Mycobacteroides</taxon>
    </lineage>
</organism>
<gene>
    <name evidence="1" type="ORF">ERS075527_05264</name>
</gene>
<sequence>MTENQLTASPFRAAMIGHRARLQALTLCAAVTLNDDEAVRDICDAELRDGGTDFMVALARLGVQLARTVADRDGVREGDLWGLLIEQAKTALIATAEIDRMTSIPNNKKDNNDDDE</sequence>
<dbReference type="EMBL" id="CSUW01000018">
    <property type="protein sequence ID" value="CPT68820.1"/>
    <property type="molecule type" value="Genomic_DNA"/>
</dbReference>
<proteinExistence type="predicted"/>
<protein>
    <submittedName>
        <fullName evidence="1">Uncharacterized protein</fullName>
    </submittedName>
</protein>
<evidence type="ECO:0000313" key="1">
    <source>
        <dbReference type="EMBL" id="CPT68820.1"/>
    </source>
</evidence>
<dbReference type="AlphaFoldDB" id="A0AB33TD44"/>
<reference evidence="1 2" key="1">
    <citation type="submission" date="2015-03" db="EMBL/GenBank/DDBJ databases">
        <authorList>
            <consortium name="Pathogen Informatics"/>
            <person name="Murphy D."/>
        </authorList>
    </citation>
    <scope>NUCLEOTIDE SEQUENCE [LARGE SCALE GENOMIC DNA]</scope>
    <source>
        <strain evidence="1 2">PAP036</strain>
    </source>
</reference>
<comment type="caution">
    <text evidence="1">The sequence shown here is derived from an EMBL/GenBank/DDBJ whole genome shotgun (WGS) entry which is preliminary data.</text>
</comment>
<dbReference type="Proteomes" id="UP000038487">
    <property type="component" value="Unassembled WGS sequence"/>
</dbReference>
<name>A0AB33TD44_9MYCO</name>
<accession>A0AB33TD44</accession>
<evidence type="ECO:0000313" key="2">
    <source>
        <dbReference type="Proteomes" id="UP000038487"/>
    </source>
</evidence>